<organism evidence="1 2">
    <name type="scientific">Marinobacter halodurans</name>
    <dbReference type="NCBI Taxonomy" id="2528979"/>
    <lineage>
        <taxon>Bacteria</taxon>
        <taxon>Pseudomonadati</taxon>
        <taxon>Pseudomonadota</taxon>
        <taxon>Gammaproteobacteria</taxon>
        <taxon>Pseudomonadales</taxon>
        <taxon>Marinobacteraceae</taxon>
        <taxon>Marinobacter</taxon>
    </lineage>
</organism>
<keyword evidence="2" id="KW-1185">Reference proteome</keyword>
<accession>A0ABY1ZGB5</accession>
<name>A0ABY1ZGB5_9GAMM</name>
<evidence type="ECO:0000313" key="2">
    <source>
        <dbReference type="Proteomes" id="UP000313645"/>
    </source>
</evidence>
<dbReference type="Proteomes" id="UP000313645">
    <property type="component" value="Unassembled WGS sequence"/>
</dbReference>
<reference evidence="1 2" key="1">
    <citation type="submission" date="2019-02" db="EMBL/GenBank/DDBJ databases">
        <title>Marinobacter halodurans sp. nov., a marine bacterium isolated from sea tidal flat.</title>
        <authorList>
            <person name="Yoo Y."/>
            <person name="Lee D.W."/>
            <person name="Kim B.S."/>
            <person name="Kim J.-J."/>
        </authorList>
    </citation>
    <scope>NUCLEOTIDE SEQUENCE [LARGE SCALE GENOMIC DNA]</scope>
    <source>
        <strain evidence="1 2">YJ-S3-2</strain>
    </source>
</reference>
<dbReference type="PROSITE" id="PS51257">
    <property type="entry name" value="PROKAR_LIPOPROTEIN"/>
    <property type="match status" value="1"/>
</dbReference>
<dbReference type="EMBL" id="SJDL01000061">
    <property type="protein sequence ID" value="TBW47614.1"/>
    <property type="molecule type" value="Genomic_DNA"/>
</dbReference>
<protein>
    <submittedName>
        <fullName evidence="1">DUF2931 family protein</fullName>
    </submittedName>
</protein>
<dbReference type="Pfam" id="PF11153">
    <property type="entry name" value="DUF2931"/>
    <property type="match status" value="1"/>
</dbReference>
<dbReference type="InterPro" id="IPR021326">
    <property type="entry name" value="DUF2931"/>
</dbReference>
<proteinExistence type="predicted"/>
<evidence type="ECO:0000313" key="1">
    <source>
        <dbReference type="EMBL" id="TBW47614.1"/>
    </source>
</evidence>
<sequence>MRASGKRGDTMRIKMLVLSLCALVLLGCSDQSKSERPRYGPDPDYRSISVVVPQHYDAWVETFILESVSGEIGWRAPIGIITCCWEHPSGKSAEWQAMPGLVLIKWFSFAEQQSYRALIQLENAREIEEKMKKIAPYERYGKNFEVPRYNLVFGLAPGGTVVVWIMNGAENAIEIGRYQAKPYDHKKEGEDYTRRTESYFERQGDYLQKNGIRYDGW</sequence>
<gene>
    <name evidence="1" type="ORF">EZI54_22355</name>
</gene>
<comment type="caution">
    <text evidence="1">The sequence shown here is derived from an EMBL/GenBank/DDBJ whole genome shotgun (WGS) entry which is preliminary data.</text>
</comment>